<evidence type="ECO:0000256" key="7">
    <source>
        <dbReference type="ARBA" id="ARBA00022692"/>
    </source>
</evidence>
<evidence type="ECO:0000256" key="5">
    <source>
        <dbReference type="ARBA" id="ARBA00022676"/>
    </source>
</evidence>
<keyword evidence="7" id="KW-0812">Transmembrane</keyword>
<organism evidence="14 15">
    <name type="scientific">candidate division WWE3 bacterium CG09_land_8_20_14_0_10_39_24</name>
    <dbReference type="NCBI Taxonomy" id="1975088"/>
    <lineage>
        <taxon>Bacteria</taxon>
        <taxon>Katanobacteria</taxon>
    </lineage>
</organism>
<keyword evidence="5" id="KW-0328">Glycosyltransferase</keyword>
<evidence type="ECO:0000313" key="15">
    <source>
        <dbReference type="Proteomes" id="UP000230787"/>
    </source>
</evidence>
<dbReference type="GO" id="GO:0004581">
    <property type="term" value="F:dolichyl-phosphate beta-glucosyltransferase activity"/>
    <property type="evidence" value="ECO:0007669"/>
    <property type="project" value="UniProtKB-EC"/>
</dbReference>
<keyword evidence="6 14" id="KW-0808">Transferase</keyword>
<comment type="similarity">
    <text evidence="3">Belongs to the glycosyltransferase 2 family.</text>
</comment>
<dbReference type="EC" id="2.4.1.117" evidence="4"/>
<evidence type="ECO:0000256" key="9">
    <source>
        <dbReference type="ARBA" id="ARBA00022968"/>
    </source>
</evidence>
<dbReference type="Proteomes" id="UP000230787">
    <property type="component" value="Unassembled WGS sequence"/>
</dbReference>
<dbReference type="Pfam" id="PF00535">
    <property type="entry name" value="Glycos_transf_2"/>
    <property type="match status" value="1"/>
</dbReference>
<keyword evidence="9" id="KW-0735">Signal-anchor</keyword>
<comment type="catalytic activity">
    <reaction evidence="12">
        <text>a di-trans,poly-cis-dolichyl phosphate + UDP-alpha-D-glucose = a di-trans,poly-cis-dolichyl beta-D-glucosyl phosphate + UDP</text>
        <dbReference type="Rhea" id="RHEA:15401"/>
        <dbReference type="Rhea" id="RHEA-COMP:19498"/>
        <dbReference type="Rhea" id="RHEA-COMP:19502"/>
        <dbReference type="ChEBI" id="CHEBI:57525"/>
        <dbReference type="ChEBI" id="CHEBI:57683"/>
        <dbReference type="ChEBI" id="CHEBI:58223"/>
        <dbReference type="ChEBI" id="CHEBI:58885"/>
        <dbReference type="EC" id="2.4.1.117"/>
    </reaction>
    <physiologicalReaction direction="left-to-right" evidence="12">
        <dbReference type="Rhea" id="RHEA:15402"/>
    </physiologicalReaction>
</comment>
<reference evidence="15" key="1">
    <citation type="submission" date="2017-09" db="EMBL/GenBank/DDBJ databases">
        <title>Depth-based differentiation of microbial function through sediment-hosted aquifers and enrichment of novel symbionts in the deep terrestrial subsurface.</title>
        <authorList>
            <person name="Probst A.J."/>
            <person name="Ladd B."/>
            <person name="Jarett J.K."/>
            <person name="Geller-Mcgrath D.E."/>
            <person name="Sieber C.M.K."/>
            <person name="Emerson J.B."/>
            <person name="Anantharaman K."/>
            <person name="Thomas B.C."/>
            <person name="Malmstrom R."/>
            <person name="Stieglmeier M."/>
            <person name="Klingl A."/>
            <person name="Woyke T."/>
            <person name="Ryan C.M."/>
            <person name="Banfield J.F."/>
        </authorList>
    </citation>
    <scope>NUCLEOTIDE SEQUENCE [LARGE SCALE GENOMIC DNA]</scope>
</reference>
<keyword evidence="10" id="KW-1133">Transmembrane helix</keyword>
<sequence length="269" mass="30757">MVSMNAVKAKTTEHKGASNPYLSIIMPAYNEEKNIVKSLSSIYAYLKDYDYSYEILVVDDGSFDNTAKIVQEFCKNHKGFKLVRNPHKGKGPTIWTGVMTAKGEYIYLADADMAAQISEIKRLFVWLVDESYDIAIASREGLGSSRINEPYYRHLMGRVFNLWVRLIAVSGIEDTQCGFKLFRKNSAKEIFKRLKIYGDSAKEIKEAYLGAFDVEVLYLAKKLGFKVKEVPVTWMYVKTQRINPIKDSVKMALDVLKVRVNDIRGLYKL</sequence>
<dbReference type="Gene3D" id="3.90.550.10">
    <property type="entry name" value="Spore Coat Polysaccharide Biosynthesis Protein SpsA, Chain A"/>
    <property type="match status" value="1"/>
</dbReference>
<comment type="subcellular location">
    <subcellularLocation>
        <location evidence="1">Endoplasmic reticulum membrane</location>
        <topology evidence="1">Single-pass membrane protein</topology>
    </subcellularLocation>
</comment>
<dbReference type="PANTHER" id="PTHR10859">
    <property type="entry name" value="GLYCOSYL TRANSFERASE"/>
    <property type="match status" value="1"/>
</dbReference>
<dbReference type="GO" id="GO:0006487">
    <property type="term" value="P:protein N-linked glycosylation"/>
    <property type="evidence" value="ECO:0007669"/>
    <property type="project" value="TreeGrafter"/>
</dbReference>
<evidence type="ECO:0000256" key="11">
    <source>
        <dbReference type="ARBA" id="ARBA00023136"/>
    </source>
</evidence>
<keyword evidence="8" id="KW-0256">Endoplasmic reticulum</keyword>
<evidence type="ECO:0000256" key="8">
    <source>
        <dbReference type="ARBA" id="ARBA00022824"/>
    </source>
</evidence>
<name>A0A2H0WJZ1_UNCKA</name>
<gene>
    <name evidence="14" type="ORF">COT69_01270</name>
</gene>
<feature type="domain" description="Glycosyltransferase 2-like" evidence="13">
    <location>
        <begin position="23"/>
        <end position="191"/>
    </location>
</feature>
<evidence type="ECO:0000313" key="14">
    <source>
        <dbReference type="EMBL" id="PIS12967.1"/>
    </source>
</evidence>
<evidence type="ECO:0000256" key="6">
    <source>
        <dbReference type="ARBA" id="ARBA00022679"/>
    </source>
</evidence>
<dbReference type="EMBL" id="PEZN01000018">
    <property type="protein sequence ID" value="PIS12967.1"/>
    <property type="molecule type" value="Genomic_DNA"/>
</dbReference>
<comment type="caution">
    <text evidence="14">The sequence shown here is derived from an EMBL/GenBank/DDBJ whole genome shotgun (WGS) entry which is preliminary data.</text>
</comment>
<comment type="pathway">
    <text evidence="2">Protein modification; protein glycosylation.</text>
</comment>
<dbReference type="InterPro" id="IPR001173">
    <property type="entry name" value="Glyco_trans_2-like"/>
</dbReference>
<evidence type="ECO:0000256" key="12">
    <source>
        <dbReference type="ARBA" id="ARBA00045097"/>
    </source>
</evidence>
<accession>A0A2H0WJZ1</accession>
<evidence type="ECO:0000256" key="3">
    <source>
        <dbReference type="ARBA" id="ARBA00006739"/>
    </source>
</evidence>
<proteinExistence type="inferred from homology"/>
<protein>
    <recommendedName>
        <fullName evidence="4">dolichyl-phosphate beta-glucosyltransferase</fullName>
        <ecNumber evidence="4">2.4.1.117</ecNumber>
    </recommendedName>
</protein>
<dbReference type="InterPro" id="IPR035518">
    <property type="entry name" value="DPG_synthase"/>
</dbReference>
<evidence type="ECO:0000256" key="4">
    <source>
        <dbReference type="ARBA" id="ARBA00012583"/>
    </source>
</evidence>
<evidence type="ECO:0000259" key="13">
    <source>
        <dbReference type="Pfam" id="PF00535"/>
    </source>
</evidence>
<evidence type="ECO:0000256" key="2">
    <source>
        <dbReference type="ARBA" id="ARBA00004922"/>
    </source>
</evidence>
<dbReference type="AlphaFoldDB" id="A0A2H0WJZ1"/>
<keyword evidence="11" id="KW-0472">Membrane</keyword>
<dbReference type="CDD" id="cd04188">
    <property type="entry name" value="DPG_synthase"/>
    <property type="match status" value="1"/>
</dbReference>
<dbReference type="PANTHER" id="PTHR10859:SF91">
    <property type="entry name" value="DOLICHYL-PHOSPHATE BETA-GLUCOSYLTRANSFERASE"/>
    <property type="match status" value="1"/>
</dbReference>
<dbReference type="InterPro" id="IPR029044">
    <property type="entry name" value="Nucleotide-diphossugar_trans"/>
</dbReference>
<evidence type="ECO:0000256" key="1">
    <source>
        <dbReference type="ARBA" id="ARBA00004389"/>
    </source>
</evidence>
<evidence type="ECO:0000256" key="10">
    <source>
        <dbReference type="ARBA" id="ARBA00022989"/>
    </source>
</evidence>
<dbReference type="SUPFAM" id="SSF53448">
    <property type="entry name" value="Nucleotide-diphospho-sugar transferases"/>
    <property type="match status" value="1"/>
</dbReference>